<keyword evidence="3" id="KW-1185">Reference proteome</keyword>
<dbReference type="Proteomes" id="UP000022910">
    <property type="component" value="Unassembled WGS sequence"/>
</dbReference>
<feature type="compositionally biased region" description="Basic and acidic residues" evidence="1">
    <location>
        <begin position="15"/>
        <end position="27"/>
    </location>
</feature>
<organism evidence="2 3">
    <name type="scientific">Rhizophagus irregularis (strain DAOM 197198w)</name>
    <name type="common">Glomus intraradices</name>
    <dbReference type="NCBI Taxonomy" id="1432141"/>
    <lineage>
        <taxon>Eukaryota</taxon>
        <taxon>Fungi</taxon>
        <taxon>Fungi incertae sedis</taxon>
        <taxon>Mucoromycota</taxon>
        <taxon>Glomeromycotina</taxon>
        <taxon>Glomeromycetes</taxon>
        <taxon>Glomerales</taxon>
        <taxon>Glomeraceae</taxon>
        <taxon>Rhizophagus</taxon>
    </lineage>
</organism>
<protein>
    <submittedName>
        <fullName evidence="2">Uncharacterized protein</fullName>
    </submittedName>
</protein>
<comment type="caution">
    <text evidence="2">The sequence shown here is derived from an EMBL/GenBank/DDBJ whole genome shotgun (WGS) entry which is preliminary data.</text>
</comment>
<proteinExistence type="predicted"/>
<evidence type="ECO:0000313" key="3">
    <source>
        <dbReference type="Proteomes" id="UP000022910"/>
    </source>
</evidence>
<name>A0A015MWG0_RHIIW</name>
<feature type="region of interest" description="Disordered" evidence="1">
    <location>
        <begin position="1"/>
        <end position="51"/>
    </location>
</feature>
<accession>A0A015MWG0</accession>
<dbReference type="AlphaFoldDB" id="A0A015MWG0"/>
<evidence type="ECO:0000313" key="2">
    <source>
        <dbReference type="EMBL" id="EXX71093.1"/>
    </source>
</evidence>
<reference evidence="2 3" key="1">
    <citation type="submission" date="2014-02" db="EMBL/GenBank/DDBJ databases">
        <title>Single nucleus genome sequencing reveals high similarity among nuclei of an endomycorrhizal fungus.</title>
        <authorList>
            <person name="Lin K."/>
            <person name="Geurts R."/>
            <person name="Zhang Z."/>
            <person name="Limpens E."/>
            <person name="Saunders D.G."/>
            <person name="Mu D."/>
            <person name="Pang E."/>
            <person name="Cao H."/>
            <person name="Cha H."/>
            <person name="Lin T."/>
            <person name="Zhou Q."/>
            <person name="Shang Y."/>
            <person name="Li Y."/>
            <person name="Ivanov S."/>
            <person name="Sharma T."/>
            <person name="Velzen R.V."/>
            <person name="Ruijter N.D."/>
            <person name="Aanen D.K."/>
            <person name="Win J."/>
            <person name="Kamoun S."/>
            <person name="Bisseling T."/>
            <person name="Huang S."/>
        </authorList>
    </citation>
    <scope>NUCLEOTIDE SEQUENCE [LARGE SCALE GENOMIC DNA]</scope>
    <source>
        <strain evidence="3">DAOM197198w</strain>
    </source>
</reference>
<gene>
    <name evidence="2" type="ORF">RirG_081580</name>
</gene>
<sequence>MNGSGGFPKIRGTKIRSDDFRRMDEPRFVSSGGLRTNEGIKIRSGGLPSSK</sequence>
<evidence type="ECO:0000256" key="1">
    <source>
        <dbReference type="SAM" id="MobiDB-lite"/>
    </source>
</evidence>
<dbReference type="HOGENOM" id="CLU_3107652_0_0_1"/>
<dbReference type="EMBL" id="JEMT01016263">
    <property type="protein sequence ID" value="EXX71093.1"/>
    <property type="molecule type" value="Genomic_DNA"/>
</dbReference>